<evidence type="ECO:0000256" key="13">
    <source>
        <dbReference type="ARBA" id="ARBA00023136"/>
    </source>
</evidence>
<evidence type="ECO:0000313" key="28">
    <source>
        <dbReference type="EMBL" id="CAD7670125.1"/>
    </source>
</evidence>
<dbReference type="GO" id="GO:0005886">
    <property type="term" value="C:plasma membrane"/>
    <property type="evidence" value="ECO:0007669"/>
    <property type="project" value="UniProtKB-SubCell"/>
</dbReference>
<protein>
    <recommendedName>
        <fullName evidence="22">Potassium channel subfamily K member 4</fullName>
    </recommendedName>
    <alternativeName>
        <fullName evidence="23">TWIK-related arachidonic acid-stimulated potassium channel protein</fullName>
    </alternativeName>
</protein>
<dbReference type="PANTHER" id="PTHR11003:SF30">
    <property type="entry name" value="POTASSIUM CHANNEL SUBFAMILY K MEMBER 4"/>
    <property type="match status" value="1"/>
</dbReference>
<evidence type="ECO:0000256" key="6">
    <source>
        <dbReference type="ARBA" id="ARBA00022538"/>
    </source>
</evidence>
<feature type="region of interest" description="Disordered" evidence="25">
    <location>
        <begin position="1"/>
        <end position="136"/>
    </location>
</feature>
<evidence type="ECO:0000256" key="16">
    <source>
        <dbReference type="ARBA" id="ARBA00023273"/>
    </source>
</evidence>
<keyword evidence="11 26" id="KW-1133">Transmembrane helix</keyword>
<evidence type="ECO:0000256" key="14">
    <source>
        <dbReference type="ARBA" id="ARBA00023157"/>
    </source>
</evidence>
<feature type="transmembrane region" description="Helical" evidence="26">
    <location>
        <begin position="503"/>
        <end position="525"/>
    </location>
</feature>
<feature type="domain" description="Potassium channel" evidence="27">
    <location>
        <begin position="448"/>
        <end position="526"/>
    </location>
</feature>
<evidence type="ECO:0000256" key="25">
    <source>
        <dbReference type="SAM" id="MobiDB-lite"/>
    </source>
</evidence>
<dbReference type="InterPro" id="IPR008074">
    <property type="entry name" value="2pore_dom_K_chnl_TRAAK"/>
</dbReference>
<keyword evidence="16" id="KW-0966">Cell projection</keyword>
<evidence type="ECO:0000256" key="8">
    <source>
        <dbReference type="ARBA" id="ARBA00022723"/>
    </source>
</evidence>
<gene>
    <name evidence="28" type="ORF">NYPRO_LOCUS2919</name>
</gene>
<keyword evidence="7 24" id="KW-0812">Transmembrane</keyword>
<comment type="catalytic activity">
    <reaction evidence="19">
        <text>Rb(+)(in) = Rb(+)(out)</text>
        <dbReference type="Rhea" id="RHEA:78547"/>
        <dbReference type="ChEBI" id="CHEBI:49847"/>
    </reaction>
</comment>
<feature type="compositionally biased region" description="Basic and acidic residues" evidence="25">
    <location>
        <begin position="62"/>
        <end position="76"/>
    </location>
</feature>
<evidence type="ECO:0000256" key="9">
    <source>
        <dbReference type="ARBA" id="ARBA00022826"/>
    </source>
</evidence>
<feature type="compositionally biased region" description="Low complexity" evidence="25">
    <location>
        <begin position="77"/>
        <end position="96"/>
    </location>
</feature>
<keyword evidence="14" id="KW-1015">Disulfide bond</keyword>
<evidence type="ECO:0000256" key="22">
    <source>
        <dbReference type="ARBA" id="ARBA00068468"/>
    </source>
</evidence>
<keyword evidence="4 24" id="KW-0813">Transport</keyword>
<evidence type="ECO:0000256" key="2">
    <source>
        <dbReference type="ARBA" id="ARBA00004651"/>
    </source>
</evidence>
<keyword evidence="13 26" id="KW-0472">Membrane</keyword>
<evidence type="ECO:0000256" key="23">
    <source>
        <dbReference type="ARBA" id="ARBA00081382"/>
    </source>
</evidence>
<evidence type="ECO:0000256" key="24">
    <source>
        <dbReference type="RuleBase" id="RU003857"/>
    </source>
</evidence>
<evidence type="ECO:0000256" key="7">
    <source>
        <dbReference type="ARBA" id="ARBA00022692"/>
    </source>
</evidence>
<sequence length="668" mass="70557">MLPGSGPDRSRPVPSRNPAHSLPPARPRPSAATGPAPGFLESPAGRRETLEATRPAPRGSRRSGEEARWRGKREDAAAAAVEEPGPAIPVPALRGPASPPASPSRASAPPPRPLRAPSASCSEAGPSRPFQAPAWSRSPTCPLAGSGSLSPLHSPSFPFPVPSSHLESWSPRTGAEGRAVEVRGRTEVGRLDVSWQRDVRRGHSPAVSAGGSRTSGCVGFRGGGCRGEEAKLLTPAFLVLSTVTAAPQEPPARPPQAGGGIGRAPGRAMRSTTLLALLALVLLYLVSGALVFQALEQPHEQQAQRELGEVREKFLRAHPCVSDQDLGSFIKEVADALGGGANPDTNSTSNNNHSAWDLGSAFFFSGTIITTIGYGNAALRTDAGRLFCIFYALVGIPLFGILLAGVGDRLGSSLRRGIGHIEAIFLKWHVPPELVRILSAVLFLLIGCLLFVLTPTFVFCYVEGWSKLEAIYFVVVTLTTVGFGDYVAGASPNQGNAAYQPLVWFWILLGLAYFASVLTTIGNWLRVVSRRTRAEMGGLTAQAASWTGTVTARVTQRVGPTAPPPLEKERPFLPPPPRSAQPAGRPPSPLPVKAEPPSPSSASTPPTASALDYPSENLAFIDESSDTQSERGCAPPRAPRGRRRPPNPPRKPVRPRGPGRPREKGGPV</sequence>
<organism evidence="28 29">
    <name type="scientific">Nyctereutes procyonoides</name>
    <name type="common">Raccoon dog</name>
    <name type="synonym">Canis procyonoides</name>
    <dbReference type="NCBI Taxonomy" id="34880"/>
    <lineage>
        <taxon>Eukaryota</taxon>
        <taxon>Metazoa</taxon>
        <taxon>Chordata</taxon>
        <taxon>Craniata</taxon>
        <taxon>Vertebrata</taxon>
        <taxon>Euteleostomi</taxon>
        <taxon>Mammalia</taxon>
        <taxon>Eutheria</taxon>
        <taxon>Laurasiatheria</taxon>
        <taxon>Carnivora</taxon>
        <taxon>Caniformia</taxon>
        <taxon>Canidae</taxon>
        <taxon>Nyctereutes</taxon>
    </lineage>
</organism>
<feature type="compositionally biased region" description="Low complexity" evidence="25">
    <location>
        <begin position="18"/>
        <end position="38"/>
    </location>
</feature>
<feature type="transmembrane region" description="Helical" evidence="26">
    <location>
        <begin position="273"/>
        <end position="295"/>
    </location>
</feature>
<reference evidence="28" key="1">
    <citation type="submission" date="2020-12" db="EMBL/GenBank/DDBJ databases">
        <authorList>
            <consortium name="Molecular Ecology Group"/>
        </authorList>
    </citation>
    <scope>NUCLEOTIDE SEQUENCE</scope>
    <source>
        <strain evidence="28">TBG_1078</strain>
    </source>
</reference>
<evidence type="ECO:0000256" key="20">
    <source>
        <dbReference type="ARBA" id="ARBA00044691"/>
    </source>
</evidence>
<comment type="similarity">
    <text evidence="3 24">Belongs to the two pore domain potassium channel (TC 1.A.1.8) family.</text>
</comment>
<feature type="compositionally biased region" description="Low complexity" evidence="25">
    <location>
        <begin position="600"/>
        <end position="610"/>
    </location>
</feature>
<dbReference type="FunFam" id="1.10.287.70:FF:000106">
    <property type="entry name" value="Potassium channel subfamily K member 4"/>
    <property type="match status" value="1"/>
</dbReference>
<keyword evidence="8" id="KW-0479">Metal-binding</keyword>
<evidence type="ECO:0000313" key="29">
    <source>
        <dbReference type="Proteomes" id="UP000645828"/>
    </source>
</evidence>
<evidence type="ECO:0000256" key="18">
    <source>
        <dbReference type="ARBA" id="ARBA00034430"/>
    </source>
</evidence>
<dbReference type="PRINTS" id="PR01333">
    <property type="entry name" value="2POREKCHANEL"/>
</dbReference>
<dbReference type="GO" id="GO:0009612">
    <property type="term" value="P:response to mechanical stimulus"/>
    <property type="evidence" value="ECO:0007669"/>
    <property type="project" value="UniProtKB-ARBA"/>
</dbReference>
<evidence type="ECO:0000256" key="19">
    <source>
        <dbReference type="ARBA" id="ARBA00044657"/>
    </source>
</evidence>
<dbReference type="GO" id="GO:0030322">
    <property type="term" value="P:stabilization of membrane potential"/>
    <property type="evidence" value="ECO:0007669"/>
    <property type="project" value="TreeGrafter"/>
</dbReference>
<keyword evidence="29" id="KW-1185">Reference proteome</keyword>
<evidence type="ECO:0000256" key="3">
    <source>
        <dbReference type="ARBA" id="ARBA00006666"/>
    </source>
</evidence>
<feature type="region of interest" description="Disordered" evidence="25">
    <location>
        <begin position="550"/>
        <end position="668"/>
    </location>
</feature>
<keyword evidence="17 24" id="KW-0407">Ion channel</keyword>
<keyword evidence="15" id="KW-0325">Glycoprotein</keyword>
<dbReference type="InterPro" id="IPR013099">
    <property type="entry name" value="K_chnl_dom"/>
</dbReference>
<keyword evidence="12 24" id="KW-0406">Ion transport</keyword>
<dbReference type="GO" id="GO:0030424">
    <property type="term" value="C:axon"/>
    <property type="evidence" value="ECO:0007669"/>
    <property type="project" value="UniProtKB-SubCell"/>
</dbReference>
<dbReference type="PANTHER" id="PTHR11003">
    <property type="entry name" value="POTASSIUM CHANNEL, SUBFAMILY K"/>
    <property type="match status" value="1"/>
</dbReference>
<feature type="compositionally biased region" description="Pro residues" evidence="25">
    <location>
        <begin position="572"/>
        <end position="599"/>
    </location>
</feature>
<dbReference type="GO" id="GO:0022841">
    <property type="term" value="F:potassium ion leak channel activity"/>
    <property type="evidence" value="ECO:0007669"/>
    <property type="project" value="TreeGrafter"/>
</dbReference>
<dbReference type="PRINTS" id="PR01691">
    <property type="entry name" value="TRAAKCHANNEL"/>
</dbReference>
<evidence type="ECO:0000256" key="11">
    <source>
        <dbReference type="ARBA" id="ARBA00022989"/>
    </source>
</evidence>
<evidence type="ECO:0000256" key="12">
    <source>
        <dbReference type="ARBA" id="ARBA00023065"/>
    </source>
</evidence>
<feature type="transmembrane region" description="Helical" evidence="26">
    <location>
        <begin position="437"/>
        <end position="459"/>
    </location>
</feature>
<evidence type="ECO:0000256" key="4">
    <source>
        <dbReference type="ARBA" id="ARBA00022448"/>
    </source>
</evidence>
<dbReference type="Pfam" id="PF07885">
    <property type="entry name" value="Ion_trans_2"/>
    <property type="match status" value="2"/>
</dbReference>
<evidence type="ECO:0000256" key="1">
    <source>
        <dbReference type="ARBA" id="ARBA00004489"/>
    </source>
</evidence>
<comment type="caution">
    <text evidence="28">The sequence shown here is derived from an EMBL/GenBank/DDBJ whole genome shotgun (WGS) entry which is preliminary data.</text>
</comment>
<comment type="subunit">
    <text evidence="21">Homodimer; disulfide-linked. Forms heterodimers with other 2-pore domain K(+) channel subunits, such as KCNK2 and KCNK10.</text>
</comment>
<dbReference type="GO" id="GO:0015271">
    <property type="term" value="F:outward rectifier potassium channel activity"/>
    <property type="evidence" value="ECO:0007669"/>
    <property type="project" value="TreeGrafter"/>
</dbReference>
<dbReference type="SUPFAM" id="SSF81324">
    <property type="entry name" value="Voltage-gated potassium channels"/>
    <property type="match status" value="2"/>
</dbReference>
<keyword evidence="9" id="KW-0631">Potassium channel</keyword>
<comment type="catalytic activity">
    <reaction evidence="18">
        <text>K(+)(in) = K(+)(out)</text>
        <dbReference type="Rhea" id="RHEA:29463"/>
        <dbReference type="ChEBI" id="CHEBI:29103"/>
    </reaction>
</comment>
<evidence type="ECO:0000259" key="27">
    <source>
        <dbReference type="Pfam" id="PF07885"/>
    </source>
</evidence>
<feature type="compositionally biased region" description="Basic residues" evidence="25">
    <location>
        <begin position="639"/>
        <end position="659"/>
    </location>
</feature>
<accession>A0A811XZ82</accession>
<dbReference type="InterPro" id="IPR003280">
    <property type="entry name" value="2pore_dom_K_chnl"/>
</dbReference>
<name>A0A811XZ82_NYCPR</name>
<keyword evidence="6" id="KW-0633">Potassium transport</keyword>
<dbReference type="AlphaFoldDB" id="A0A811XZ82"/>
<dbReference type="Proteomes" id="UP000645828">
    <property type="component" value="Unassembled WGS sequence"/>
</dbReference>
<feature type="transmembrane region" description="Helical" evidence="26">
    <location>
        <begin position="358"/>
        <end position="379"/>
    </location>
</feature>
<evidence type="ECO:0000256" key="15">
    <source>
        <dbReference type="ARBA" id="ARBA00023180"/>
    </source>
</evidence>
<feature type="transmembrane region" description="Helical" evidence="26">
    <location>
        <begin position="471"/>
        <end position="491"/>
    </location>
</feature>
<evidence type="ECO:0000256" key="21">
    <source>
        <dbReference type="ARBA" id="ARBA00063569"/>
    </source>
</evidence>
<comment type="catalytic activity">
    <reaction evidence="20">
        <text>Cs(+)(in) = Cs(+)(out)</text>
        <dbReference type="Rhea" id="RHEA:78555"/>
        <dbReference type="ChEBI" id="CHEBI:49547"/>
    </reaction>
</comment>
<keyword evidence="10" id="KW-0630">Potassium</keyword>
<evidence type="ECO:0000256" key="17">
    <source>
        <dbReference type="ARBA" id="ARBA00023303"/>
    </source>
</evidence>
<dbReference type="GO" id="GO:0046872">
    <property type="term" value="F:metal ion binding"/>
    <property type="evidence" value="ECO:0007669"/>
    <property type="project" value="UniProtKB-KW"/>
</dbReference>
<feature type="domain" description="Potassium channel" evidence="27">
    <location>
        <begin position="353"/>
        <end position="410"/>
    </location>
</feature>
<proteinExistence type="inferred from homology"/>
<dbReference type="Gene3D" id="1.10.287.70">
    <property type="match status" value="1"/>
</dbReference>
<evidence type="ECO:0000256" key="5">
    <source>
        <dbReference type="ARBA" id="ARBA00022475"/>
    </source>
</evidence>
<keyword evidence="5" id="KW-1003">Cell membrane</keyword>
<feature type="compositionally biased region" description="Pro residues" evidence="25">
    <location>
        <begin position="97"/>
        <end position="114"/>
    </location>
</feature>
<dbReference type="EMBL" id="CAJHUB010000654">
    <property type="protein sequence ID" value="CAD7670125.1"/>
    <property type="molecule type" value="Genomic_DNA"/>
</dbReference>
<feature type="transmembrane region" description="Helical" evidence="26">
    <location>
        <begin position="386"/>
        <end position="406"/>
    </location>
</feature>
<evidence type="ECO:0000256" key="10">
    <source>
        <dbReference type="ARBA" id="ARBA00022958"/>
    </source>
</evidence>
<comment type="subcellular location">
    <subcellularLocation>
        <location evidence="2">Cell membrane</location>
        <topology evidence="2">Multi-pass membrane protein</topology>
    </subcellularLocation>
    <subcellularLocation>
        <location evidence="1">Cell projection</location>
        <location evidence="1">Axon</location>
    </subcellularLocation>
</comment>
<evidence type="ECO:0000256" key="26">
    <source>
        <dbReference type="SAM" id="Phobius"/>
    </source>
</evidence>